<organism evidence="2 3">
    <name type="scientific">Actinoplanes nipponensis</name>
    <dbReference type="NCBI Taxonomy" id="135950"/>
    <lineage>
        <taxon>Bacteria</taxon>
        <taxon>Bacillati</taxon>
        <taxon>Actinomycetota</taxon>
        <taxon>Actinomycetes</taxon>
        <taxon>Micromonosporales</taxon>
        <taxon>Micromonosporaceae</taxon>
        <taxon>Actinoplanes</taxon>
    </lineage>
</organism>
<evidence type="ECO:0000313" key="3">
    <source>
        <dbReference type="Proteomes" id="UP000647172"/>
    </source>
</evidence>
<dbReference type="AlphaFoldDB" id="A0A919MMY3"/>
<gene>
    <name evidence="2" type="ORF">Ani05nite_14320</name>
</gene>
<dbReference type="InterPro" id="IPR032710">
    <property type="entry name" value="NTF2-like_dom_sf"/>
</dbReference>
<dbReference type="Gene3D" id="3.10.450.50">
    <property type="match status" value="1"/>
</dbReference>
<dbReference type="EMBL" id="BOMQ01000017">
    <property type="protein sequence ID" value="GIE47898.1"/>
    <property type="molecule type" value="Genomic_DNA"/>
</dbReference>
<name>A0A919MMY3_9ACTN</name>
<dbReference type="SUPFAM" id="SSF54427">
    <property type="entry name" value="NTF2-like"/>
    <property type="match status" value="1"/>
</dbReference>
<dbReference type="InterPro" id="IPR011944">
    <property type="entry name" value="Steroid_delta5-4_isomerase"/>
</dbReference>
<evidence type="ECO:0000259" key="1">
    <source>
        <dbReference type="Pfam" id="PF14534"/>
    </source>
</evidence>
<feature type="domain" description="DUF4440" evidence="1">
    <location>
        <begin position="7"/>
        <end position="118"/>
    </location>
</feature>
<dbReference type="NCBIfam" id="TIGR02246">
    <property type="entry name" value="SgcJ/EcaC family oxidoreductase"/>
    <property type="match status" value="1"/>
</dbReference>
<dbReference type="Pfam" id="PF14534">
    <property type="entry name" value="DUF4440"/>
    <property type="match status" value="1"/>
</dbReference>
<dbReference type="Proteomes" id="UP000647172">
    <property type="component" value="Unassembled WGS sequence"/>
</dbReference>
<protein>
    <recommendedName>
        <fullName evidence="1">DUF4440 domain-containing protein</fullName>
    </recommendedName>
</protein>
<accession>A0A919MMY3</accession>
<dbReference type="InterPro" id="IPR027843">
    <property type="entry name" value="DUF4440"/>
</dbReference>
<evidence type="ECO:0000313" key="2">
    <source>
        <dbReference type="EMBL" id="GIE47898.1"/>
    </source>
</evidence>
<proteinExistence type="predicted"/>
<sequence length="128" mass="13659">MDDEQEVRAVLRSITAAWDANDADAFAAHYTPDATVVLPGGIFHRDAGEIRAWMAAGFDGPLKGTRGVDEPELVRVGGDGAVVISRTGFLLPGETALPAARERRATWTLRRTPAGWRVAAYANVATAN</sequence>
<comment type="caution">
    <text evidence="2">The sequence shown here is derived from an EMBL/GenBank/DDBJ whole genome shotgun (WGS) entry which is preliminary data.</text>
</comment>
<dbReference type="RefSeq" id="WP_203766168.1">
    <property type="nucleotide sequence ID" value="NZ_BAAAYJ010000116.1"/>
</dbReference>
<keyword evidence="3" id="KW-1185">Reference proteome</keyword>
<reference evidence="2" key="1">
    <citation type="submission" date="2021-01" db="EMBL/GenBank/DDBJ databases">
        <title>Whole genome shotgun sequence of Actinoplanes nipponensis NBRC 14063.</title>
        <authorList>
            <person name="Komaki H."/>
            <person name="Tamura T."/>
        </authorList>
    </citation>
    <scope>NUCLEOTIDE SEQUENCE</scope>
    <source>
        <strain evidence="2">NBRC 14063</strain>
    </source>
</reference>